<feature type="domain" description="EamA" evidence="2">
    <location>
        <begin position="13"/>
        <end position="145"/>
    </location>
</feature>
<proteinExistence type="predicted"/>
<dbReference type="AlphaFoldDB" id="A0A7W9FK84"/>
<feature type="transmembrane region" description="Helical" evidence="1">
    <location>
        <begin position="185"/>
        <end position="207"/>
    </location>
</feature>
<feature type="transmembrane region" description="Helical" evidence="1">
    <location>
        <begin position="12"/>
        <end position="32"/>
    </location>
</feature>
<dbReference type="PANTHER" id="PTHR22911">
    <property type="entry name" value="ACYL-MALONYL CONDENSING ENZYME-RELATED"/>
    <property type="match status" value="1"/>
</dbReference>
<dbReference type="GO" id="GO:0016020">
    <property type="term" value="C:membrane"/>
    <property type="evidence" value="ECO:0007669"/>
    <property type="project" value="InterPro"/>
</dbReference>
<keyword evidence="1" id="KW-1133">Transmembrane helix</keyword>
<evidence type="ECO:0000259" key="2">
    <source>
        <dbReference type="Pfam" id="PF00892"/>
    </source>
</evidence>
<dbReference type="EMBL" id="JACHOO010000003">
    <property type="protein sequence ID" value="MBB5752502.1"/>
    <property type="molecule type" value="Genomic_DNA"/>
</dbReference>
<feature type="transmembrane region" description="Helical" evidence="1">
    <location>
        <begin position="269"/>
        <end position="287"/>
    </location>
</feature>
<dbReference type="SUPFAM" id="SSF103481">
    <property type="entry name" value="Multidrug resistance efflux transporter EmrE"/>
    <property type="match status" value="2"/>
</dbReference>
<feature type="transmembrane region" description="Helical" evidence="1">
    <location>
        <begin position="44"/>
        <end position="63"/>
    </location>
</feature>
<sequence length="296" mass="31872">MSPPADDAAQRLRGVVLICLAFFLFCFLDTSAKFAGREIPALEVAWFRFAIHAVLAFAVMRPWRDWSMLAARHPLLQTLRALGLLGSTVFNFFALHELQLADTTSIGLSTPFFIAAIAGPLLGEWAGPRRWAAIVVGFVGVIVVMAPGTDGFRPAMLFTLGSVLSYTSYALLTRMLSARETASSLLFWSALGPALALTPAVAPIFVVPPADPGLWLALLITGVAGMVGHSFVIRAHTIAPAPVLAPFAYTQLVWMILAGWLVFGDVPHTRTLAGAAIIVASGLYLLYRERVRKVGL</sequence>
<feature type="transmembrane region" description="Helical" evidence="1">
    <location>
        <begin position="75"/>
        <end position="94"/>
    </location>
</feature>
<dbReference type="InterPro" id="IPR000620">
    <property type="entry name" value="EamA_dom"/>
</dbReference>
<feature type="transmembrane region" description="Helical" evidence="1">
    <location>
        <begin position="213"/>
        <end position="232"/>
    </location>
</feature>
<evidence type="ECO:0000313" key="4">
    <source>
        <dbReference type="Proteomes" id="UP000523821"/>
    </source>
</evidence>
<feature type="transmembrane region" description="Helical" evidence="1">
    <location>
        <begin position="130"/>
        <end position="149"/>
    </location>
</feature>
<dbReference type="Proteomes" id="UP000523821">
    <property type="component" value="Unassembled WGS sequence"/>
</dbReference>
<keyword evidence="1" id="KW-0812">Transmembrane</keyword>
<feature type="domain" description="EamA" evidence="2">
    <location>
        <begin position="155"/>
        <end position="282"/>
    </location>
</feature>
<dbReference type="RefSeq" id="WP_183854357.1">
    <property type="nucleotide sequence ID" value="NZ_JACHOO010000003.1"/>
</dbReference>
<name>A0A7W9FK84_9HYPH</name>
<protein>
    <submittedName>
        <fullName evidence="3">Drug/metabolite transporter (DMT)-like permease</fullName>
    </submittedName>
</protein>
<keyword evidence="1" id="KW-0472">Membrane</keyword>
<evidence type="ECO:0000313" key="3">
    <source>
        <dbReference type="EMBL" id="MBB5752502.1"/>
    </source>
</evidence>
<accession>A0A7W9FK84</accession>
<dbReference type="Pfam" id="PF00892">
    <property type="entry name" value="EamA"/>
    <property type="match status" value="2"/>
</dbReference>
<reference evidence="3 4" key="1">
    <citation type="submission" date="2020-08" db="EMBL/GenBank/DDBJ databases">
        <title>Genomic Encyclopedia of Type Strains, Phase IV (KMG-IV): sequencing the most valuable type-strain genomes for metagenomic binning, comparative biology and taxonomic classification.</title>
        <authorList>
            <person name="Goeker M."/>
        </authorList>
    </citation>
    <scope>NUCLEOTIDE SEQUENCE [LARGE SCALE GENOMIC DNA]</scope>
    <source>
        <strain evidence="3 4">DSM 16268</strain>
    </source>
</reference>
<organism evidence="3 4">
    <name type="scientific">Prosthecomicrobium pneumaticum</name>
    <dbReference type="NCBI Taxonomy" id="81895"/>
    <lineage>
        <taxon>Bacteria</taxon>
        <taxon>Pseudomonadati</taxon>
        <taxon>Pseudomonadota</taxon>
        <taxon>Alphaproteobacteria</taxon>
        <taxon>Hyphomicrobiales</taxon>
        <taxon>Kaistiaceae</taxon>
        <taxon>Prosthecomicrobium</taxon>
    </lineage>
</organism>
<keyword evidence="4" id="KW-1185">Reference proteome</keyword>
<gene>
    <name evidence="3" type="ORF">GGQ63_001556</name>
</gene>
<dbReference type="PANTHER" id="PTHR22911:SF103">
    <property type="entry name" value="BLR2811 PROTEIN"/>
    <property type="match status" value="1"/>
</dbReference>
<comment type="caution">
    <text evidence="3">The sequence shown here is derived from an EMBL/GenBank/DDBJ whole genome shotgun (WGS) entry which is preliminary data.</text>
</comment>
<feature type="transmembrane region" description="Helical" evidence="1">
    <location>
        <begin position="244"/>
        <end position="263"/>
    </location>
</feature>
<feature type="transmembrane region" description="Helical" evidence="1">
    <location>
        <begin position="155"/>
        <end position="173"/>
    </location>
</feature>
<feature type="transmembrane region" description="Helical" evidence="1">
    <location>
        <begin position="106"/>
        <end position="123"/>
    </location>
</feature>
<dbReference type="InterPro" id="IPR037185">
    <property type="entry name" value="EmrE-like"/>
</dbReference>
<evidence type="ECO:0000256" key="1">
    <source>
        <dbReference type="SAM" id="Phobius"/>
    </source>
</evidence>